<dbReference type="InterPro" id="IPR011006">
    <property type="entry name" value="CheY-like_superfamily"/>
</dbReference>
<evidence type="ECO:0000313" key="6">
    <source>
        <dbReference type="EMBL" id="MCQ8127037.1"/>
    </source>
</evidence>
<dbReference type="Pfam" id="PF13487">
    <property type="entry name" value="HD_5"/>
    <property type="match status" value="1"/>
</dbReference>
<feature type="domain" description="HD-GYP" evidence="5">
    <location>
        <begin position="399"/>
        <end position="596"/>
    </location>
</feature>
<evidence type="ECO:0000259" key="5">
    <source>
        <dbReference type="PROSITE" id="PS51832"/>
    </source>
</evidence>
<evidence type="ECO:0000313" key="7">
    <source>
        <dbReference type="Proteomes" id="UP001524586"/>
    </source>
</evidence>
<dbReference type="InterPro" id="IPR001610">
    <property type="entry name" value="PAC"/>
</dbReference>
<dbReference type="PROSITE" id="PS50112">
    <property type="entry name" value="PAS"/>
    <property type="match status" value="2"/>
</dbReference>
<sequence length="597" mass="67700">MTRIRTLTNLSGIRVLYVEDDLETREELQSILELYVAELYTAKNGKEGLALYKQHKPDIVVTDIQMPEMNGLSMAADIKTLNSEQQIVVLSAYNDVEYLFRALELEIQHYITKPISVERLLNKLAEMTEQMDLAKKAAKDHKLLEQYKLLVDEKAIVAKIDLNGNISYVNRHFCELSGYSEAELLGQHYLFSFDGTDQQDILSDLKKSVLETKKWKGLLKKRTKAGDIYVVDVSVVAVVDTDNNIEEFVALMVDMTEVYEKFERLALNLKQDLSEQKHYLQEYERALELGTSLCVADTDGNIISANHNFSATLNYSAEELVGQSLYDLVQDCNDFKERVLKKINEQGFSSRVIKIAGKGGIRRTLSTVIVGIHNQQGGIHSLMSLSHDISETIQLNESIIENQKDLIYVLGEVVENRSQETGLHIKRVALISELLALKYGLSEEYAAMIKVASPLHDIGKIGIPDNILNKPEKLSEAEFKIMKKHADLGYQLLNKLDKPLIRMAATIAHEHHEYYNGAGYPAGLVGEHIAIEARIVSLVDVFDALSTRRIYKEPWPDEEIIEYLKNNKGVQFDPELVDLFIENLDEILGIRDLLKEQ</sequence>
<dbReference type="SMART" id="SM00091">
    <property type="entry name" value="PAS"/>
    <property type="match status" value="2"/>
</dbReference>
<accession>A0ABT1TZQ4</accession>
<dbReference type="SUPFAM" id="SSF52172">
    <property type="entry name" value="CheY-like"/>
    <property type="match status" value="1"/>
</dbReference>
<gene>
    <name evidence="6" type="ORF">NP596_01105</name>
</gene>
<reference evidence="6 7" key="1">
    <citation type="submission" date="2022-07" db="EMBL/GenBank/DDBJ databases">
        <title>Methylomonas rivi sp. nov., Methylomonas rosea sp. nov., Methylomonas aureus sp. nov. and Methylomonas subterranea sp. nov., four novel methanotrophs isolated from a freshwater creek and the deep terrestrial subsurface.</title>
        <authorList>
            <person name="Abin C."/>
            <person name="Sankaranarayanan K."/>
            <person name="Garner C."/>
            <person name="Sindelar R."/>
            <person name="Kotary K."/>
            <person name="Garner R."/>
            <person name="Barclay S."/>
            <person name="Lawson P."/>
            <person name="Krumholz L."/>
        </authorList>
    </citation>
    <scope>NUCLEOTIDE SEQUENCE [LARGE SCALE GENOMIC DNA]</scope>
    <source>
        <strain evidence="6 7">WSC-6</strain>
    </source>
</reference>
<dbReference type="Gene3D" id="3.30.450.20">
    <property type="entry name" value="PAS domain"/>
    <property type="match status" value="2"/>
</dbReference>
<keyword evidence="7" id="KW-1185">Reference proteome</keyword>
<keyword evidence="2" id="KW-0175">Coiled coil</keyword>
<dbReference type="CDD" id="cd17536">
    <property type="entry name" value="REC_YesN-like"/>
    <property type="match status" value="1"/>
</dbReference>
<dbReference type="PANTHER" id="PTHR45228:SF1">
    <property type="entry name" value="CYCLIC DI-GMP PHOSPHODIESTERASE TM_0186"/>
    <property type="match status" value="1"/>
</dbReference>
<dbReference type="PANTHER" id="PTHR45228">
    <property type="entry name" value="CYCLIC DI-GMP PHOSPHODIESTERASE TM_0186-RELATED"/>
    <property type="match status" value="1"/>
</dbReference>
<dbReference type="InterPro" id="IPR000014">
    <property type="entry name" value="PAS"/>
</dbReference>
<dbReference type="NCBIfam" id="TIGR00229">
    <property type="entry name" value="sensory_box"/>
    <property type="match status" value="2"/>
</dbReference>
<keyword evidence="1" id="KW-0597">Phosphoprotein</keyword>
<dbReference type="SMART" id="SM00086">
    <property type="entry name" value="PAC"/>
    <property type="match status" value="2"/>
</dbReference>
<dbReference type="InterPro" id="IPR037522">
    <property type="entry name" value="HD_GYP_dom"/>
</dbReference>
<dbReference type="PROSITE" id="PS50110">
    <property type="entry name" value="RESPONSE_REGULATORY"/>
    <property type="match status" value="1"/>
</dbReference>
<dbReference type="EMBL" id="JANIBK010000003">
    <property type="protein sequence ID" value="MCQ8127037.1"/>
    <property type="molecule type" value="Genomic_DNA"/>
</dbReference>
<dbReference type="RefSeq" id="WP_256613355.1">
    <property type="nucleotide sequence ID" value="NZ_JANIBK010000003.1"/>
</dbReference>
<feature type="domain" description="PAS" evidence="4">
    <location>
        <begin position="279"/>
        <end position="330"/>
    </location>
</feature>
<dbReference type="InterPro" id="IPR003607">
    <property type="entry name" value="HD/PDEase_dom"/>
</dbReference>
<evidence type="ECO:0000259" key="4">
    <source>
        <dbReference type="PROSITE" id="PS50112"/>
    </source>
</evidence>
<dbReference type="SMART" id="SM00471">
    <property type="entry name" value="HDc"/>
    <property type="match status" value="1"/>
</dbReference>
<feature type="domain" description="PAS" evidence="4">
    <location>
        <begin position="160"/>
        <end position="213"/>
    </location>
</feature>
<dbReference type="InterPro" id="IPR052020">
    <property type="entry name" value="Cyclic_di-GMP/3'3'-cGAMP_PDE"/>
</dbReference>
<dbReference type="CDD" id="cd00130">
    <property type="entry name" value="PAS"/>
    <property type="match status" value="2"/>
</dbReference>
<organism evidence="6 7">
    <name type="scientific">Methylomonas rivi</name>
    <dbReference type="NCBI Taxonomy" id="2952226"/>
    <lineage>
        <taxon>Bacteria</taxon>
        <taxon>Pseudomonadati</taxon>
        <taxon>Pseudomonadota</taxon>
        <taxon>Gammaproteobacteria</taxon>
        <taxon>Methylococcales</taxon>
        <taxon>Methylococcaceae</taxon>
        <taxon>Methylomonas</taxon>
    </lineage>
</organism>
<feature type="domain" description="Response regulatory" evidence="3">
    <location>
        <begin position="14"/>
        <end position="128"/>
    </location>
</feature>
<dbReference type="CDD" id="cd00077">
    <property type="entry name" value="HDc"/>
    <property type="match status" value="1"/>
</dbReference>
<dbReference type="Pfam" id="PF00072">
    <property type="entry name" value="Response_reg"/>
    <property type="match status" value="1"/>
</dbReference>
<evidence type="ECO:0000259" key="3">
    <source>
        <dbReference type="PROSITE" id="PS50110"/>
    </source>
</evidence>
<comment type="caution">
    <text evidence="6">The sequence shown here is derived from an EMBL/GenBank/DDBJ whole genome shotgun (WGS) entry which is preliminary data.</text>
</comment>
<proteinExistence type="predicted"/>
<feature type="modified residue" description="4-aspartylphosphate" evidence="1">
    <location>
        <position position="63"/>
    </location>
</feature>
<dbReference type="SUPFAM" id="SSF109604">
    <property type="entry name" value="HD-domain/PDEase-like"/>
    <property type="match status" value="1"/>
</dbReference>
<name>A0ABT1TZQ4_9GAMM</name>
<dbReference type="Gene3D" id="1.10.3210.10">
    <property type="entry name" value="Hypothetical protein af1432"/>
    <property type="match status" value="1"/>
</dbReference>
<dbReference type="Proteomes" id="UP001524586">
    <property type="component" value="Unassembled WGS sequence"/>
</dbReference>
<dbReference type="PROSITE" id="PS51832">
    <property type="entry name" value="HD_GYP"/>
    <property type="match status" value="1"/>
</dbReference>
<dbReference type="SUPFAM" id="SSF55785">
    <property type="entry name" value="PYP-like sensor domain (PAS domain)"/>
    <property type="match status" value="2"/>
</dbReference>
<dbReference type="InterPro" id="IPR001789">
    <property type="entry name" value="Sig_transdc_resp-reg_receiver"/>
</dbReference>
<dbReference type="SMART" id="SM00448">
    <property type="entry name" value="REC"/>
    <property type="match status" value="1"/>
</dbReference>
<evidence type="ECO:0000256" key="1">
    <source>
        <dbReference type="PROSITE-ProRule" id="PRU00169"/>
    </source>
</evidence>
<feature type="coiled-coil region" evidence="2">
    <location>
        <begin position="117"/>
        <end position="144"/>
    </location>
</feature>
<evidence type="ECO:0000256" key="2">
    <source>
        <dbReference type="SAM" id="Coils"/>
    </source>
</evidence>
<dbReference type="Gene3D" id="3.40.50.2300">
    <property type="match status" value="1"/>
</dbReference>
<dbReference type="Pfam" id="PF13426">
    <property type="entry name" value="PAS_9"/>
    <property type="match status" value="2"/>
</dbReference>
<dbReference type="InterPro" id="IPR035965">
    <property type="entry name" value="PAS-like_dom_sf"/>
</dbReference>
<protein>
    <submittedName>
        <fullName evidence="6">PAS domain S-box protein</fullName>
    </submittedName>
</protein>